<dbReference type="Pfam" id="PF07890">
    <property type="entry name" value="Rrp15p"/>
    <property type="match status" value="1"/>
</dbReference>
<dbReference type="PANTHER" id="PTHR13245">
    <property type="entry name" value="RRP15-LIKE PROTEIN"/>
    <property type="match status" value="1"/>
</dbReference>
<dbReference type="PANTHER" id="PTHR13245:SF14">
    <property type="entry name" value="RRP15-LIKE PROTEIN"/>
    <property type="match status" value="1"/>
</dbReference>
<sequence length="324" mass="36020">MAEETHVAEPAKVPMKRNIGKKKGPKAKKKPTNAMMLQGIERGNKGKKIDRKMKKLFRKRAREYNSDEDDGDDHDHVDKNPMPVIRDEEHPEEEEEEEEEGEDVNLNVDNGVSGDEEDGEIQLGITKFAEGCRAFKLAFGSIIKKSVTTDSLGSVLSADRKLIAEKLAEEEAERKVKGEAKKEKHLVGERGHVKPANYLDSHEKFLIGVATKGVVKLFNAVNKAQNAQKGLNPSRSKDAKAIRKRRKETFYSELGKTSKQAADAPTKGHTSTAQTEAEGPAWAPLRDNYMLTNSKLKDRDKVPETTVADDDVGRMPEDSSSDDD</sequence>
<feature type="compositionally biased region" description="Polar residues" evidence="2">
    <location>
        <begin position="225"/>
        <end position="234"/>
    </location>
</feature>
<feature type="compositionally biased region" description="Basic residues" evidence="2">
    <location>
        <begin position="14"/>
        <end position="31"/>
    </location>
</feature>
<keyword evidence="4" id="KW-1185">Reference proteome</keyword>
<dbReference type="GO" id="GO:0000460">
    <property type="term" value="P:maturation of 5.8S rRNA"/>
    <property type="evidence" value="ECO:0007669"/>
    <property type="project" value="TreeGrafter"/>
</dbReference>
<evidence type="ECO:0000313" key="4">
    <source>
        <dbReference type="Proteomes" id="UP000327013"/>
    </source>
</evidence>
<gene>
    <name evidence="3" type="ORF">FH972_014201</name>
</gene>
<accession>A0A5N6RAU1</accession>
<comment type="similarity">
    <text evidence="1">Belongs to the RRP15 family.</text>
</comment>
<dbReference type="Proteomes" id="UP000327013">
    <property type="component" value="Chromosome 6"/>
</dbReference>
<reference evidence="3 4" key="1">
    <citation type="submission" date="2019-06" db="EMBL/GenBank/DDBJ databases">
        <title>A chromosomal-level reference genome of Carpinus fangiana (Coryloideae, Betulaceae).</title>
        <authorList>
            <person name="Yang X."/>
            <person name="Wang Z."/>
            <person name="Zhang L."/>
            <person name="Hao G."/>
            <person name="Liu J."/>
            <person name="Yang Y."/>
        </authorList>
    </citation>
    <scope>NUCLEOTIDE SEQUENCE [LARGE SCALE GENOMIC DNA]</scope>
    <source>
        <strain evidence="3">Cfa_2016G</strain>
        <tissue evidence="3">Leaf</tissue>
    </source>
</reference>
<feature type="compositionally biased region" description="Acidic residues" evidence="2">
    <location>
        <begin position="90"/>
        <end position="103"/>
    </location>
</feature>
<evidence type="ECO:0000256" key="1">
    <source>
        <dbReference type="ARBA" id="ARBA00007462"/>
    </source>
</evidence>
<dbReference type="GO" id="GO:0000470">
    <property type="term" value="P:maturation of LSU-rRNA"/>
    <property type="evidence" value="ECO:0007669"/>
    <property type="project" value="TreeGrafter"/>
</dbReference>
<name>A0A5N6RAU1_9ROSI</name>
<evidence type="ECO:0000256" key="2">
    <source>
        <dbReference type="SAM" id="MobiDB-lite"/>
    </source>
</evidence>
<dbReference type="OrthoDB" id="20949at2759"/>
<proteinExistence type="inferred from homology"/>
<evidence type="ECO:0000313" key="3">
    <source>
        <dbReference type="EMBL" id="KAE8075486.1"/>
    </source>
</evidence>
<feature type="compositionally biased region" description="Basic residues" evidence="2">
    <location>
        <begin position="45"/>
        <end position="61"/>
    </location>
</feature>
<dbReference type="AlphaFoldDB" id="A0A5N6RAU1"/>
<feature type="region of interest" description="Disordered" evidence="2">
    <location>
        <begin position="1"/>
        <end position="117"/>
    </location>
</feature>
<feature type="region of interest" description="Disordered" evidence="2">
    <location>
        <begin position="225"/>
        <end position="324"/>
    </location>
</feature>
<organism evidence="3 4">
    <name type="scientific">Carpinus fangiana</name>
    <dbReference type="NCBI Taxonomy" id="176857"/>
    <lineage>
        <taxon>Eukaryota</taxon>
        <taxon>Viridiplantae</taxon>
        <taxon>Streptophyta</taxon>
        <taxon>Embryophyta</taxon>
        <taxon>Tracheophyta</taxon>
        <taxon>Spermatophyta</taxon>
        <taxon>Magnoliopsida</taxon>
        <taxon>eudicotyledons</taxon>
        <taxon>Gunneridae</taxon>
        <taxon>Pentapetalae</taxon>
        <taxon>rosids</taxon>
        <taxon>fabids</taxon>
        <taxon>Fagales</taxon>
        <taxon>Betulaceae</taxon>
        <taxon>Carpinus</taxon>
    </lineage>
</organism>
<dbReference type="InterPro" id="IPR012459">
    <property type="entry name" value="Rrp15"/>
</dbReference>
<feature type="compositionally biased region" description="Basic and acidic residues" evidence="2">
    <location>
        <begin position="73"/>
        <end position="89"/>
    </location>
</feature>
<dbReference type="EMBL" id="CM017326">
    <property type="protein sequence ID" value="KAE8075486.1"/>
    <property type="molecule type" value="Genomic_DNA"/>
</dbReference>
<protein>
    <recommendedName>
        <fullName evidence="5">RRP15-like protein</fullName>
    </recommendedName>
</protein>
<evidence type="ECO:0008006" key="5">
    <source>
        <dbReference type="Google" id="ProtNLM"/>
    </source>
</evidence>
<dbReference type="GO" id="GO:0030687">
    <property type="term" value="C:preribosome, large subunit precursor"/>
    <property type="evidence" value="ECO:0007669"/>
    <property type="project" value="TreeGrafter"/>
</dbReference>